<organism evidence="1 2">
    <name type="scientific">Mesonia profundi</name>
    <dbReference type="NCBI Taxonomy" id="3070998"/>
    <lineage>
        <taxon>Bacteria</taxon>
        <taxon>Pseudomonadati</taxon>
        <taxon>Bacteroidota</taxon>
        <taxon>Flavobacteriia</taxon>
        <taxon>Flavobacteriales</taxon>
        <taxon>Flavobacteriaceae</taxon>
        <taxon>Mesonia</taxon>
    </lineage>
</organism>
<evidence type="ECO:0000313" key="2">
    <source>
        <dbReference type="Proteomes" id="UP001230915"/>
    </source>
</evidence>
<name>A0ABU1A0R7_9FLAO</name>
<protein>
    <submittedName>
        <fullName evidence="1">Uncharacterized protein</fullName>
    </submittedName>
</protein>
<comment type="caution">
    <text evidence="1">The sequence shown here is derived from an EMBL/GenBank/DDBJ whole genome shotgun (WGS) entry which is preliminary data.</text>
</comment>
<dbReference type="RefSeq" id="WP_308864012.1">
    <property type="nucleotide sequence ID" value="NZ_JAVHUL010000014.1"/>
</dbReference>
<dbReference type="Proteomes" id="UP001230915">
    <property type="component" value="Unassembled WGS sequence"/>
</dbReference>
<reference evidence="1 2" key="1">
    <citation type="submission" date="2023-08" db="EMBL/GenBank/DDBJ databases">
        <title>Mesonia sp. MT50, isolated from deep-sea sediment of the Mariana Trench.</title>
        <authorList>
            <person name="Fu H."/>
        </authorList>
    </citation>
    <scope>NUCLEOTIDE SEQUENCE [LARGE SCALE GENOMIC DNA]</scope>
    <source>
        <strain evidence="1 2">MT50</strain>
    </source>
</reference>
<proteinExistence type="predicted"/>
<gene>
    <name evidence="1" type="ORF">RBU60_06915</name>
</gene>
<accession>A0ABU1A0R7</accession>
<dbReference type="EMBL" id="JAVHUL010000014">
    <property type="protein sequence ID" value="MDQ7917302.1"/>
    <property type="molecule type" value="Genomic_DNA"/>
</dbReference>
<sequence>MEEVSLVNAPESIENPYFKDLDSYIFKSSISIYSHDLSGILVIKKLSNTSCRVAFTTEFGNTLLDMTITPTGYEKHFAIQKLDRKVILKTLAKDIRALTANDLTAKKAFRQGEKEVLMGNLNKFQLYYFFKLGRLKQILKTTKNKEKLKIQFSFDEVGQLNLINLAHEGIALNIQLRPID</sequence>
<evidence type="ECO:0000313" key="1">
    <source>
        <dbReference type="EMBL" id="MDQ7917302.1"/>
    </source>
</evidence>
<keyword evidence="2" id="KW-1185">Reference proteome</keyword>